<dbReference type="Pfam" id="PF22613">
    <property type="entry name" value="Transketolase_C_1"/>
    <property type="match status" value="1"/>
</dbReference>
<gene>
    <name evidence="18" type="primary">tkt</name>
    <name evidence="18" type="ORF">Pan181_26870</name>
</gene>
<dbReference type="GO" id="GO:0004802">
    <property type="term" value="F:transketolase activity"/>
    <property type="evidence" value="ECO:0007669"/>
    <property type="project" value="UniProtKB-UniRule"/>
</dbReference>
<evidence type="ECO:0000256" key="12">
    <source>
        <dbReference type="PIRSR" id="PIRSR605478-1"/>
    </source>
</evidence>
<dbReference type="CDD" id="cd02012">
    <property type="entry name" value="TPP_TK"/>
    <property type="match status" value="1"/>
</dbReference>
<dbReference type="InterPro" id="IPR009014">
    <property type="entry name" value="Transketo_C/PFOR_II"/>
</dbReference>
<dbReference type="InterPro" id="IPR005478">
    <property type="entry name" value="Transketolase_bac-like"/>
</dbReference>
<keyword evidence="19" id="KW-1185">Reference proteome</keyword>
<feature type="binding site" evidence="14">
    <location>
        <position position="279"/>
    </location>
    <ligand>
        <name>thiamine diphosphate</name>
        <dbReference type="ChEBI" id="CHEBI:58937"/>
    </ligand>
</feature>
<feature type="binding site" evidence="14">
    <location>
        <begin position="132"/>
        <end position="134"/>
    </location>
    <ligand>
        <name>thiamine diphosphate</name>
        <dbReference type="ChEBI" id="CHEBI:58937"/>
    </ligand>
</feature>
<evidence type="ECO:0000256" key="7">
    <source>
        <dbReference type="ARBA" id="ARBA00022723"/>
    </source>
</evidence>
<organism evidence="18 19">
    <name type="scientific">Aeoliella mucimassa</name>
    <dbReference type="NCBI Taxonomy" id="2527972"/>
    <lineage>
        <taxon>Bacteria</taxon>
        <taxon>Pseudomonadati</taxon>
        <taxon>Planctomycetota</taxon>
        <taxon>Planctomycetia</taxon>
        <taxon>Pirellulales</taxon>
        <taxon>Lacipirellulaceae</taxon>
        <taxon>Aeoliella</taxon>
    </lineage>
</organism>
<dbReference type="GO" id="GO:0005829">
    <property type="term" value="C:cytosol"/>
    <property type="evidence" value="ECO:0007669"/>
    <property type="project" value="TreeGrafter"/>
</dbReference>
<dbReference type="Pfam" id="PF02779">
    <property type="entry name" value="Transket_pyr"/>
    <property type="match status" value="1"/>
</dbReference>
<comment type="subunit">
    <text evidence="4">Homodimer.</text>
</comment>
<feature type="binding site" evidence="13">
    <location>
        <position position="279"/>
    </location>
    <ligand>
        <name>substrate</name>
    </ligand>
</feature>
<comment type="catalytic activity">
    <reaction evidence="10">
        <text>D-sedoheptulose 7-phosphate + D-glyceraldehyde 3-phosphate = aldehydo-D-ribose 5-phosphate + D-xylulose 5-phosphate</text>
        <dbReference type="Rhea" id="RHEA:10508"/>
        <dbReference type="ChEBI" id="CHEBI:57483"/>
        <dbReference type="ChEBI" id="CHEBI:57737"/>
        <dbReference type="ChEBI" id="CHEBI:58273"/>
        <dbReference type="ChEBI" id="CHEBI:59776"/>
        <dbReference type="EC" id="2.2.1.1"/>
    </reaction>
</comment>
<dbReference type="Pfam" id="PF00456">
    <property type="entry name" value="Transketolase_N"/>
    <property type="match status" value="1"/>
</dbReference>
<evidence type="ECO:0000256" key="8">
    <source>
        <dbReference type="ARBA" id="ARBA00022842"/>
    </source>
</evidence>
<dbReference type="Gene3D" id="3.40.50.970">
    <property type="match status" value="2"/>
</dbReference>
<dbReference type="EC" id="2.2.1.1" evidence="5 11"/>
<dbReference type="InterPro" id="IPR033247">
    <property type="entry name" value="Transketolase_fam"/>
</dbReference>
<dbReference type="PROSITE" id="PS00802">
    <property type="entry name" value="TRANSKETOLASE_2"/>
    <property type="match status" value="1"/>
</dbReference>
<dbReference type="InterPro" id="IPR029061">
    <property type="entry name" value="THDP-binding"/>
</dbReference>
<accession>A0A518AP28</accession>
<feature type="binding site" evidence="15">
    <location>
        <position position="205"/>
    </location>
    <ligand>
        <name>Mg(2+)</name>
        <dbReference type="ChEBI" id="CHEBI:18420"/>
    </ligand>
</feature>
<feature type="binding site" evidence="15">
    <location>
        <position position="203"/>
    </location>
    <ligand>
        <name>Mg(2+)</name>
        <dbReference type="ChEBI" id="CHEBI:18420"/>
    </ligand>
</feature>
<name>A0A518AP28_9BACT</name>
<feature type="binding site" evidence="13">
    <location>
        <position position="477"/>
    </location>
    <ligand>
        <name>substrate</name>
    </ligand>
</feature>
<comment type="cofactor">
    <cofactor evidence="15">
        <name>Mg(2+)</name>
        <dbReference type="ChEBI" id="CHEBI:18420"/>
    </cofactor>
    <text evidence="15">Binds 1 Mg(2+) ion per subunit. Can also utilize other divalent metal cations, such as Ca(2+), Mn(2+) and Co(2+).</text>
</comment>
<feature type="active site" description="Proton donor" evidence="12">
    <location>
        <position position="428"/>
    </location>
</feature>
<dbReference type="InterPro" id="IPR055152">
    <property type="entry name" value="Transketolase-like_C_2"/>
</dbReference>
<evidence type="ECO:0000256" key="5">
    <source>
        <dbReference type="ARBA" id="ARBA00013152"/>
    </source>
</evidence>
<evidence type="ECO:0000313" key="19">
    <source>
        <dbReference type="Proteomes" id="UP000315750"/>
    </source>
</evidence>
<dbReference type="PANTHER" id="PTHR43522">
    <property type="entry name" value="TRANSKETOLASE"/>
    <property type="match status" value="1"/>
</dbReference>
<evidence type="ECO:0000256" key="13">
    <source>
        <dbReference type="PIRSR" id="PIRSR605478-2"/>
    </source>
</evidence>
<evidence type="ECO:0000256" key="14">
    <source>
        <dbReference type="PIRSR" id="PIRSR605478-3"/>
    </source>
</evidence>
<dbReference type="SUPFAM" id="SSF52518">
    <property type="entry name" value="Thiamin diphosphate-binding fold (THDP-binding)"/>
    <property type="match status" value="2"/>
</dbReference>
<dbReference type="SUPFAM" id="SSF52922">
    <property type="entry name" value="TK C-terminal domain-like"/>
    <property type="match status" value="1"/>
</dbReference>
<feature type="binding site" evidence="13">
    <location>
        <position position="374"/>
    </location>
    <ligand>
        <name>substrate</name>
    </ligand>
</feature>
<feature type="site" description="Important for catalytic activity" evidence="16">
    <location>
        <position position="279"/>
    </location>
</feature>
<evidence type="ECO:0000256" key="6">
    <source>
        <dbReference type="ARBA" id="ARBA00022679"/>
    </source>
</evidence>
<dbReference type="CDD" id="cd07033">
    <property type="entry name" value="TPP_PYR_DXS_TK_like"/>
    <property type="match status" value="1"/>
</dbReference>
<reference evidence="18 19" key="1">
    <citation type="submission" date="2019-02" db="EMBL/GenBank/DDBJ databases">
        <title>Deep-cultivation of Planctomycetes and their phenomic and genomic characterization uncovers novel biology.</title>
        <authorList>
            <person name="Wiegand S."/>
            <person name="Jogler M."/>
            <person name="Boedeker C."/>
            <person name="Pinto D."/>
            <person name="Vollmers J."/>
            <person name="Rivas-Marin E."/>
            <person name="Kohn T."/>
            <person name="Peeters S.H."/>
            <person name="Heuer A."/>
            <person name="Rast P."/>
            <person name="Oberbeckmann S."/>
            <person name="Bunk B."/>
            <person name="Jeske O."/>
            <person name="Meyerdierks A."/>
            <person name="Storesund J.E."/>
            <person name="Kallscheuer N."/>
            <person name="Luecker S."/>
            <person name="Lage O.M."/>
            <person name="Pohl T."/>
            <person name="Merkel B.J."/>
            <person name="Hornburger P."/>
            <person name="Mueller R.-W."/>
            <person name="Bruemmer F."/>
            <person name="Labrenz M."/>
            <person name="Spormann A.M."/>
            <person name="Op den Camp H."/>
            <person name="Overmann J."/>
            <person name="Amann R."/>
            <person name="Jetten M.S.M."/>
            <person name="Mascher T."/>
            <person name="Medema M.H."/>
            <person name="Devos D.P."/>
            <person name="Kaster A.-K."/>
            <person name="Ovreas L."/>
            <person name="Rohde M."/>
            <person name="Galperin M.Y."/>
            <person name="Jogler C."/>
        </authorList>
    </citation>
    <scope>NUCLEOTIDE SEQUENCE [LARGE SCALE GENOMIC DNA]</scope>
    <source>
        <strain evidence="18 19">Pan181</strain>
    </source>
</reference>
<evidence type="ECO:0000256" key="9">
    <source>
        <dbReference type="ARBA" id="ARBA00023052"/>
    </source>
</evidence>
<dbReference type="PANTHER" id="PTHR43522:SF2">
    <property type="entry name" value="TRANSKETOLASE 1-RELATED"/>
    <property type="match status" value="1"/>
</dbReference>
<keyword evidence="9 14" id="KW-0786">Thiamine pyrophosphate</keyword>
<feature type="binding site" evidence="13">
    <location>
        <position position="536"/>
    </location>
    <ligand>
        <name>substrate</name>
    </ligand>
</feature>
<dbReference type="RefSeq" id="WP_145247219.1">
    <property type="nucleotide sequence ID" value="NZ_CP036278.1"/>
</dbReference>
<dbReference type="EMBL" id="CP036278">
    <property type="protein sequence ID" value="QDU56478.1"/>
    <property type="molecule type" value="Genomic_DNA"/>
</dbReference>
<dbReference type="InterPro" id="IPR005474">
    <property type="entry name" value="Transketolase_N"/>
</dbReference>
<dbReference type="KEGG" id="amuc:Pan181_26870"/>
<protein>
    <recommendedName>
        <fullName evidence="5 11">Transketolase</fullName>
        <ecNumber evidence="5 11">2.2.1.1</ecNumber>
    </recommendedName>
</protein>
<feature type="binding site" evidence="13">
    <location>
        <position position="31"/>
    </location>
    <ligand>
        <name>substrate</name>
    </ligand>
</feature>
<proteinExistence type="inferred from homology"/>
<feature type="binding site" evidence="15">
    <location>
        <position position="173"/>
    </location>
    <ligand>
        <name>Mg(2+)</name>
        <dbReference type="ChEBI" id="CHEBI:18420"/>
    </ligand>
</feature>
<feature type="binding site" evidence="13">
    <location>
        <position position="485"/>
    </location>
    <ligand>
        <name>substrate</name>
    </ligand>
</feature>
<feature type="binding site" evidence="13">
    <location>
        <position position="489"/>
    </location>
    <ligand>
        <name>substrate</name>
    </ligand>
</feature>
<dbReference type="NCBIfam" id="TIGR00232">
    <property type="entry name" value="tktlase_bact"/>
    <property type="match status" value="1"/>
</dbReference>
<keyword evidence="8 15" id="KW-0460">Magnesium</keyword>
<evidence type="ECO:0000256" key="4">
    <source>
        <dbReference type="ARBA" id="ARBA00011738"/>
    </source>
</evidence>
<dbReference type="AlphaFoldDB" id="A0A518AP28"/>
<evidence type="ECO:0000313" key="18">
    <source>
        <dbReference type="EMBL" id="QDU56478.1"/>
    </source>
</evidence>
<dbReference type="FunFam" id="3.40.50.920:FF:000003">
    <property type="entry name" value="Transketolase"/>
    <property type="match status" value="1"/>
</dbReference>
<dbReference type="OrthoDB" id="8732661at2"/>
<comment type="similarity">
    <text evidence="3">Belongs to the transketolase family.</text>
</comment>
<evidence type="ECO:0000256" key="3">
    <source>
        <dbReference type="ARBA" id="ARBA00007131"/>
    </source>
</evidence>
<feature type="binding site" evidence="14">
    <location>
        <position position="453"/>
    </location>
    <ligand>
        <name>thiamine diphosphate</name>
        <dbReference type="ChEBI" id="CHEBI:58937"/>
    </ligand>
</feature>
<keyword evidence="6 18" id="KW-0808">Transferase</keyword>
<feature type="binding site" evidence="14">
    <location>
        <position position="174"/>
    </location>
    <ligand>
        <name>thiamine diphosphate</name>
        <dbReference type="ChEBI" id="CHEBI:58937"/>
    </ligand>
</feature>
<dbReference type="GO" id="GO:0046872">
    <property type="term" value="F:metal ion binding"/>
    <property type="evidence" value="ECO:0007669"/>
    <property type="project" value="UniProtKB-KW"/>
</dbReference>
<sequence>MSTATESIDQLAINTIRTLSMDAVQAANSGHPGTPMALAPIAYEVWANQMTYDPAAPLWPNRDRYVLSCGHASMLIYSMIHLAGVHEVDASGKSTGKKSLTVDDLKQFRQFGSKTPGHPEYKHTAGVETTTGPLGQGCANSVGMAMAQKWLASRYNKDGFDLFDYKIYVQCSDGDLMEGVACEAASLAGHLKLDNVCWIYDDNEITIEGDTSLAFSEDVAKRFEGLGWTVCRVDDANDLSALSKAIELFKQDTHGPTLIIVKSVIGFGAPNKAGTHGAHGAPLGEEEIAGTKKNYGWPNEKFYVPDGVEEHFTATLGARGAEAREKWEALLADYRKQYADLAGELDAILAGELPAGWDKDLPVFPADEKGMATRSSSGKTLNALAPNLPWLIGGSADLAPSNNTNLTDAGDFGPKSYAGRNLHFGIREHAMAAAGNGMALAGLRTYVATFFVFSDYLRPSMRLSSIMGLPLVYVFTHDSIGVGEDGPTHQPVEQLSAARGIPHLIVLRPGDANECVEAWKVAVTSKTQPVALVLTRQNLPTLCREKFAPAAGTAKGGYVLADAKSGKPDVILIATGSELSLAVEAYEQLTADGVAARVVSMPSFELFEQQDAAYRESVLPAAVKNRVGVEAGIRQGWDRYLGFEGTFIGMNDFGASAPYSLVYEDRGITTAAVVEAAKNQLA</sequence>
<feature type="binding site" evidence="13">
    <location>
        <position position="401"/>
    </location>
    <ligand>
        <name>substrate</name>
    </ligand>
</feature>
<comment type="cofactor">
    <cofactor evidence="1">
        <name>Ca(2+)</name>
        <dbReference type="ChEBI" id="CHEBI:29108"/>
    </cofactor>
</comment>
<dbReference type="Gene3D" id="3.40.50.920">
    <property type="match status" value="1"/>
</dbReference>
<evidence type="ECO:0000259" key="17">
    <source>
        <dbReference type="SMART" id="SM00861"/>
    </source>
</evidence>
<evidence type="ECO:0000256" key="15">
    <source>
        <dbReference type="PIRSR" id="PIRSR605478-4"/>
    </source>
</evidence>
<dbReference type="Proteomes" id="UP000315750">
    <property type="component" value="Chromosome"/>
</dbReference>
<dbReference type="SMART" id="SM00861">
    <property type="entry name" value="Transket_pyr"/>
    <property type="match status" value="1"/>
</dbReference>
<comment type="cofactor">
    <cofactor evidence="2">
        <name>Co(2+)</name>
        <dbReference type="ChEBI" id="CHEBI:48828"/>
    </cofactor>
</comment>
<evidence type="ECO:0000256" key="1">
    <source>
        <dbReference type="ARBA" id="ARBA00001913"/>
    </source>
</evidence>
<feature type="binding site" evidence="14">
    <location>
        <position position="71"/>
    </location>
    <ligand>
        <name>thiamine diphosphate</name>
        <dbReference type="ChEBI" id="CHEBI:58937"/>
    </ligand>
</feature>
<feature type="domain" description="Transketolase-like pyrimidine-binding" evidence="17">
    <location>
        <begin position="371"/>
        <end position="541"/>
    </location>
</feature>
<evidence type="ECO:0000256" key="10">
    <source>
        <dbReference type="ARBA" id="ARBA00049473"/>
    </source>
</evidence>
<dbReference type="FunFam" id="3.40.50.970:FF:000004">
    <property type="entry name" value="Transketolase"/>
    <property type="match status" value="1"/>
</dbReference>
<evidence type="ECO:0000256" key="2">
    <source>
        <dbReference type="ARBA" id="ARBA00001941"/>
    </source>
</evidence>
<dbReference type="InterPro" id="IPR005475">
    <property type="entry name" value="Transketolase-like_Pyr-bd"/>
</dbReference>
<keyword evidence="7 15" id="KW-0479">Metal-binding</keyword>
<dbReference type="GO" id="GO:0009052">
    <property type="term" value="P:pentose-phosphate shunt, non-oxidative branch"/>
    <property type="evidence" value="ECO:0007669"/>
    <property type="project" value="UniProtKB-ARBA"/>
</dbReference>
<comment type="cofactor">
    <cofactor evidence="14">
        <name>thiamine diphosphate</name>
        <dbReference type="ChEBI" id="CHEBI:58937"/>
    </cofactor>
    <text evidence="14">Binds 1 thiamine pyrophosphate per subunit. During the reaction, the substrate forms a covalent intermediate with the cofactor.</text>
</comment>
<feature type="site" description="Important for catalytic activity" evidence="16">
    <location>
        <position position="31"/>
    </location>
</feature>
<evidence type="ECO:0000256" key="11">
    <source>
        <dbReference type="NCBIfam" id="TIGR00232"/>
    </source>
</evidence>
<dbReference type="FunFam" id="3.40.50.970:FF:000003">
    <property type="entry name" value="Transketolase"/>
    <property type="match status" value="1"/>
</dbReference>
<evidence type="ECO:0000256" key="16">
    <source>
        <dbReference type="PIRSR" id="PIRSR605478-5"/>
    </source>
</evidence>
<feature type="binding site" evidence="14">
    <location>
        <position position="203"/>
    </location>
    <ligand>
        <name>thiamine diphosphate</name>
        <dbReference type="ChEBI" id="CHEBI:58937"/>
    </ligand>
</feature>
<dbReference type="InterPro" id="IPR020826">
    <property type="entry name" value="Transketolase_BS"/>
</dbReference>